<name>A0A0H2LQE1_VARPD</name>
<dbReference type="RefSeq" id="WP_155419763.1">
    <property type="nucleotide sequence ID" value="NZ_JZWI01000052.1"/>
</dbReference>
<dbReference type="PATRIC" id="fig|34073.19.peg.6621"/>
<reference evidence="1 2" key="1">
    <citation type="submission" date="2015-03" db="EMBL/GenBank/DDBJ databases">
        <title>Genome sequence of Variovorax paradoxus TBEA6.</title>
        <authorList>
            <person name="Poehlein A."/>
            <person name="Schuldes J."/>
            <person name="Wuebbeler J.H."/>
            <person name="Hiessl S."/>
            <person name="Steinbuechel A."/>
            <person name="Daniel R."/>
        </authorList>
    </citation>
    <scope>NUCLEOTIDE SEQUENCE [LARGE SCALE GENOMIC DNA]</scope>
    <source>
        <strain evidence="1 2">TBEA6</strain>
    </source>
</reference>
<dbReference type="EMBL" id="JZWI01000052">
    <property type="protein sequence ID" value="KLN52489.1"/>
    <property type="molecule type" value="Genomic_DNA"/>
</dbReference>
<gene>
    <name evidence="1" type="ORF">VPARA_64280</name>
</gene>
<dbReference type="Proteomes" id="UP000035170">
    <property type="component" value="Unassembled WGS sequence"/>
</dbReference>
<evidence type="ECO:0000313" key="1">
    <source>
        <dbReference type="EMBL" id="KLN52489.1"/>
    </source>
</evidence>
<evidence type="ECO:0000313" key="2">
    <source>
        <dbReference type="Proteomes" id="UP000035170"/>
    </source>
</evidence>
<evidence type="ECO:0008006" key="3">
    <source>
        <dbReference type="Google" id="ProtNLM"/>
    </source>
</evidence>
<dbReference type="AlphaFoldDB" id="A0A0H2LQE1"/>
<accession>A0A0H2LQE1</accession>
<proteinExistence type="predicted"/>
<organism evidence="1 2">
    <name type="scientific">Variovorax paradoxus</name>
    <dbReference type="NCBI Taxonomy" id="34073"/>
    <lineage>
        <taxon>Bacteria</taxon>
        <taxon>Pseudomonadati</taxon>
        <taxon>Pseudomonadota</taxon>
        <taxon>Betaproteobacteria</taxon>
        <taxon>Burkholderiales</taxon>
        <taxon>Comamonadaceae</taxon>
        <taxon>Variovorax</taxon>
    </lineage>
</organism>
<protein>
    <recommendedName>
        <fullName evidence="3">Transcriptional regulator</fullName>
    </recommendedName>
</protein>
<sequence>MQLELVLEASPEAIQVLWEQFDPAQQEALIQRLALLIAKAVVAAPHAEEQGDE</sequence>
<comment type="caution">
    <text evidence="1">The sequence shown here is derived from an EMBL/GenBank/DDBJ whole genome shotgun (WGS) entry which is preliminary data.</text>
</comment>
<keyword evidence="2" id="KW-1185">Reference proteome</keyword>